<dbReference type="RefSeq" id="WP_136574273.1">
    <property type="nucleotide sequence ID" value="NZ_STFG01000017.1"/>
</dbReference>
<evidence type="ECO:0000259" key="3">
    <source>
        <dbReference type="Pfam" id="PF02885"/>
    </source>
</evidence>
<comment type="caution">
    <text evidence="4">The sequence shown here is derived from an EMBL/GenBank/DDBJ whole genome shotgun (WGS) entry which is preliminary data.</text>
</comment>
<evidence type="ECO:0000313" key="4">
    <source>
        <dbReference type="EMBL" id="THT98782.1"/>
    </source>
</evidence>
<dbReference type="GO" id="GO:0005829">
    <property type="term" value="C:cytosol"/>
    <property type="evidence" value="ECO:0007669"/>
    <property type="project" value="TreeGrafter"/>
</dbReference>
<name>A0A4S8EVJ5_9BURK</name>
<evidence type="ECO:0000256" key="2">
    <source>
        <dbReference type="ARBA" id="ARBA00022679"/>
    </source>
</evidence>
<keyword evidence="4" id="KW-0238">DNA-binding</keyword>
<organism evidence="4 5">
    <name type="scientific">Lampropedia puyangensis</name>
    <dbReference type="NCBI Taxonomy" id="1330072"/>
    <lineage>
        <taxon>Bacteria</taxon>
        <taxon>Pseudomonadati</taxon>
        <taxon>Pseudomonadota</taxon>
        <taxon>Betaproteobacteria</taxon>
        <taxon>Burkholderiales</taxon>
        <taxon>Comamonadaceae</taxon>
        <taxon>Lampropedia</taxon>
    </lineage>
</organism>
<dbReference type="InterPro" id="IPR036320">
    <property type="entry name" value="Glycosyl_Trfase_fam3_N_dom_sf"/>
</dbReference>
<dbReference type="SUPFAM" id="SSF52418">
    <property type="entry name" value="Nucleoside phosphorylase/phosphoribosyltransferase catalytic domain"/>
    <property type="match status" value="1"/>
</dbReference>
<gene>
    <name evidence="4" type="primary">ybiB</name>
    <name evidence="4" type="ORF">E9531_13355</name>
</gene>
<dbReference type="Pfam" id="PF02885">
    <property type="entry name" value="Glycos_trans_3N"/>
    <property type="match status" value="1"/>
</dbReference>
<dbReference type="InterPro" id="IPR017459">
    <property type="entry name" value="Glycosyl_Trfase_fam3_N_dom"/>
</dbReference>
<accession>A0A4S8EVJ5</accession>
<evidence type="ECO:0000256" key="1">
    <source>
        <dbReference type="ARBA" id="ARBA00022676"/>
    </source>
</evidence>
<dbReference type="Proteomes" id="UP000308917">
    <property type="component" value="Unassembled WGS sequence"/>
</dbReference>
<dbReference type="Gene3D" id="1.20.970.10">
    <property type="entry name" value="Transferase, Pyrimidine Nucleoside Phosphorylase, Chain C"/>
    <property type="match status" value="1"/>
</dbReference>
<keyword evidence="5" id="KW-1185">Reference proteome</keyword>
<dbReference type="GO" id="GO:0003677">
    <property type="term" value="F:DNA binding"/>
    <property type="evidence" value="ECO:0007669"/>
    <property type="project" value="UniProtKB-KW"/>
</dbReference>
<evidence type="ECO:0000313" key="5">
    <source>
        <dbReference type="Proteomes" id="UP000308917"/>
    </source>
</evidence>
<proteinExistence type="predicted"/>
<keyword evidence="1" id="KW-0328">Glycosyltransferase</keyword>
<dbReference type="SUPFAM" id="SSF47648">
    <property type="entry name" value="Nucleoside phosphorylase/phosphoribosyltransferase N-terminal domain"/>
    <property type="match status" value="1"/>
</dbReference>
<dbReference type="NCBIfam" id="NF006005">
    <property type="entry name" value="PRK08136.1"/>
    <property type="match status" value="1"/>
</dbReference>
<dbReference type="PANTHER" id="PTHR43285:SF4">
    <property type="entry name" value="TRANSFERASE"/>
    <property type="match status" value="1"/>
</dbReference>
<feature type="domain" description="Glycosyl transferase family 3 N-terminal" evidence="3">
    <location>
        <begin position="5"/>
        <end position="67"/>
    </location>
</feature>
<dbReference type="PANTHER" id="PTHR43285">
    <property type="entry name" value="ANTHRANILATE PHOSPHORIBOSYLTRANSFERASE"/>
    <property type="match status" value="1"/>
</dbReference>
<sequence>MSISHYIKEIGRGKHGARALTRAQAQDLLAQVLDRSVTDLEIGAFCLAMRIKGETTEEMLGFLEATRLRTPLIAPAQDGRATVVIPSYNGARKCPVLTPLLAQLLVQAGCRVIVHGVVQDPARTTCADVLQAMGHALLHSAGAVRDDVVNYLPIEVLSPAVAQLLAVRRVVGLRNSAHSLVKLMNPCMGRALVLGSYTHAEYLEAMDAIYVASGADAFLLRGIDGEAVADGRRFQHIDAYCAGQKHNVQQAQVGRITHVPDWPADLGAAATADYIHAVLAGNFPVPAPIAAQVRHVVAWVNAVPGLCAGH</sequence>
<dbReference type="GO" id="GO:0000162">
    <property type="term" value="P:L-tryptophan biosynthetic process"/>
    <property type="evidence" value="ECO:0007669"/>
    <property type="project" value="InterPro"/>
</dbReference>
<dbReference type="OrthoDB" id="9768896at2"/>
<dbReference type="InterPro" id="IPR005940">
    <property type="entry name" value="Anthranilate_Pribosyl_Tfrase"/>
</dbReference>
<dbReference type="Gene3D" id="3.40.1030.10">
    <property type="entry name" value="Nucleoside phosphorylase/phosphoribosyltransferase catalytic domain"/>
    <property type="match status" value="1"/>
</dbReference>
<keyword evidence="2" id="KW-0808">Transferase</keyword>
<dbReference type="GO" id="GO:0004048">
    <property type="term" value="F:anthranilate phosphoribosyltransferase activity"/>
    <property type="evidence" value="ECO:0007669"/>
    <property type="project" value="InterPro"/>
</dbReference>
<protein>
    <submittedName>
        <fullName evidence="4">DNA-binding protein YbiB</fullName>
    </submittedName>
</protein>
<dbReference type="InterPro" id="IPR035902">
    <property type="entry name" value="Nuc_phospho_transferase"/>
</dbReference>
<reference evidence="4 5" key="1">
    <citation type="journal article" date="2015" name="Antonie Van Leeuwenhoek">
        <title>Lampropedia puyangensis sp. nov., isolated from symptomatic bark of Populus ? euramericana canker and emended description of Lampropedia hyalina (Ehrenberg 1832) Lee et al. 2004.</title>
        <authorList>
            <person name="Li Y."/>
            <person name="Wang T."/>
            <person name="Piao C.G."/>
            <person name="Wang L.F."/>
            <person name="Tian G.Z."/>
            <person name="Zhu T.H."/>
            <person name="Guo M.W."/>
        </authorList>
    </citation>
    <scope>NUCLEOTIDE SEQUENCE [LARGE SCALE GENOMIC DNA]</scope>
    <source>
        <strain evidence="4 5">2-bin</strain>
    </source>
</reference>
<dbReference type="EMBL" id="STFG01000017">
    <property type="protein sequence ID" value="THT98782.1"/>
    <property type="molecule type" value="Genomic_DNA"/>
</dbReference>
<dbReference type="AlphaFoldDB" id="A0A4S8EVJ5"/>